<accession>A0ABM4AAD8</accession>
<feature type="transmembrane region" description="Helical" evidence="8">
    <location>
        <begin position="51"/>
        <end position="69"/>
    </location>
</feature>
<dbReference type="RefSeq" id="XP_060673696.1">
    <property type="nucleotide sequence ID" value="XM_060817713.1"/>
</dbReference>
<keyword evidence="6 8" id="KW-0472">Membrane</keyword>
<feature type="region of interest" description="Disordered" evidence="7">
    <location>
        <begin position="183"/>
        <end position="210"/>
    </location>
</feature>
<dbReference type="PANTHER" id="PTHR24186:SF56">
    <property type="entry name" value="PGG DOMAIN-CONTAINING PROTEIN"/>
    <property type="match status" value="1"/>
</dbReference>
<evidence type="ECO:0000256" key="7">
    <source>
        <dbReference type="SAM" id="MobiDB-lite"/>
    </source>
</evidence>
<feature type="region of interest" description="Disordered" evidence="7">
    <location>
        <begin position="1"/>
        <end position="24"/>
    </location>
</feature>
<dbReference type="Pfam" id="PF13962">
    <property type="entry name" value="PGG"/>
    <property type="match status" value="1"/>
</dbReference>
<evidence type="ECO:0000256" key="8">
    <source>
        <dbReference type="SAM" id="Phobius"/>
    </source>
</evidence>
<evidence type="ECO:0000256" key="1">
    <source>
        <dbReference type="ARBA" id="ARBA00004141"/>
    </source>
</evidence>
<reference evidence="11" key="1">
    <citation type="submission" date="2025-08" db="UniProtKB">
        <authorList>
            <consortium name="RefSeq"/>
        </authorList>
    </citation>
    <scope>IDENTIFICATION</scope>
    <source>
        <tissue evidence="11">Seedling</tissue>
    </source>
</reference>
<sequence>MAYSPKDQQSISQKETKMANASVPPKRNGRFWFARSLQYDKEKDTPSDARNVLLIVAALITAVTFQAGVNPPGGVWQDGGHGHNAGRAIYASHKKSFYVFLIANTLALSSAILVIISLTYRFPFHFEIWVATVSMIITYGSSIFAITPNESVKFRYILSAAALPFLIRFVVEMLIRYKSKTSNNPTIEPHSTTDEDDGDGDGDGDNQENV</sequence>
<evidence type="ECO:0000256" key="3">
    <source>
        <dbReference type="ARBA" id="ARBA00022737"/>
    </source>
</evidence>
<feature type="compositionally biased region" description="Polar residues" evidence="7">
    <location>
        <begin position="1"/>
        <end position="13"/>
    </location>
</feature>
<feature type="transmembrane region" description="Helical" evidence="8">
    <location>
        <begin position="154"/>
        <end position="171"/>
    </location>
</feature>
<comment type="subcellular location">
    <subcellularLocation>
        <location evidence="1">Membrane</location>
        <topology evidence="1">Multi-pass membrane protein</topology>
    </subcellularLocation>
</comment>
<evidence type="ECO:0000256" key="4">
    <source>
        <dbReference type="ARBA" id="ARBA00022989"/>
    </source>
</evidence>
<feature type="domain" description="PGG" evidence="9">
    <location>
        <begin position="47"/>
        <end position="142"/>
    </location>
</feature>
<dbReference type="GeneID" id="132803901"/>
<evidence type="ECO:0000256" key="6">
    <source>
        <dbReference type="ARBA" id="ARBA00023136"/>
    </source>
</evidence>
<name>A0ABM4AAD8_ZIZJJ</name>
<dbReference type="PANTHER" id="PTHR24186">
    <property type="entry name" value="PROTEIN PHOSPHATASE 1 REGULATORY SUBUNIT"/>
    <property type="match status" value="1"/>
</dbReference>
<feature type="transmembrane region" description="Helical" evidence="8">
    <location>
        <begin position="97"/>
        <end position="116"/>
    </location>
</feature>
<feature type="compositionally biased region" description="Acidic residues" evidence="7">
    <location>
        <begin position="194"/>
        <end position="210"/>
    </location>
</feature>
<evidence type="ECO:0000256" key="5">
    <source>
        <dbReference type="ARBA" id="ARBA00023043"/>
    </source>
</evidence>
<keyword evidence="5" id="KW-0040">ANK repeat</keyword>
<gene>
    <name evidence="11" type="primary">LOC132803901</name>
</gene>
<evidence type="ECO:0000313" key="10">
    <source>
        <dbReference type="Proteomes" id="UP001652623"/>
    </source>
</evidence>
<protein>
    <submittedName>
        <fullName evidence="11">Uncharacterized protein LOC132803901</fullName>
    </submittedName>
</protein>
<organism evidence="10 11">
    <name type="scientific">Ziziphus jujuba</name>
    <name type="common">Chinese jujube</name>
    <name type="synonym">Ziziphus sativa</name>
    <dbReference type="NCBI Taxonomy" id="326968"/>
    <lineage>
        <taxon>Eukaryota</taxon>
        <taxon>Viridiplantae</taxon>
        <taxon>Streptophyta</taxon>
        <taxon>Embryophyta</taxon>
        <taxon>Tracheophyta</taxon>
        <taxon>Spermatophyta</taxon>
        <taxon>Magnoliopsida</taxon>
        <taxon>eudicotyledons</taxon>
        <taxon>Gunneridae</taxon>
        <taxon>Pentapetalae</taxon>
        <taxon>rosids</taxon>
        <taxon>fabids</taxon>
        <taxon>Rosales</taxon>
        <taxon>Rhamnaceae</taxon>
        <taxon>Paliureae</taxon>
        <taxon>Ziziphus</taxon>
    </lineage>
</organism>
<evidence type="ECO:0000256" key="2">
    <source>
        <dbReference type="ARBA" id="ARBA00022692"/>
    </source>
</evidence>
<feature type="transmembrane region" description="Helical" evidence="8">
    <location>
        <begin position="128"/>
        <end position="148"/>
    </location>
</feature>
<dbReference type="InterPro" id="IPR026961">
    <property type="entry name" value="PGG_dom"/>
</dbReference>
<evidence type="ECO:0000313" key="11">
    <source>
        <dbReference type="RefSeq" id="XP_060673696.1"/>
    </source>
</evidence>
<keyword evidence="3" id="KW-0677">Repeat</keyword>
<evidence type="ECO:0000259" key="9">
    <source>
        <dbReference type="Pfam" id="PF13962"/>
    </source>
</evidence>
<proteinExistence type="predicted"/>
<keyword evidence="2 8" id="KW-0812">Transmembrane</keyword>
<keyword evidence="10" id="KW-1185">Reference proteome</keyword>
<dbReference type="Proteomes" id="UP001652623">
    <property type="component" value="Chromosome 5"/>
</dbReference>
<keyword evidence="4 8" id="KW-1133">Transmembrane helix</keyword>